<evidence type="ECO:0000256" key="1">
    <source>
        <dbReference type="SAM" id="MobiDB-lite"/>
    </source>
</evidence>
<dbReference type="AlphaFoldDB" id="A0A8S2Y323"/>
<evidence type="ECO:0000313" key="4">
    <source>
        <dbReference type="Proteomes" id="UP000682733"/>
    </source>
</evidence>
<proteinExistence type="predicted"/>
<gene>
    <name evidence="2" type="ORF">OVA965_LOCUS45489</name>
    <name evidence="3" type="ORF">TMI583_LOCUS49027</name>
</gene>
<protein>
    <submittedName>
        <fullName evidence="3">Uncharacterized protein</fullName>
    </submittedName>
</protein>
<feature type="non-terminal residue" evidence="3">
    <location>
        <position position="1"/>
    </location>
</feature>
<organism evidence="3 4">
    <name type="scientific">Didymodactylos carnosus</name>
    <dbReference type="NCBI Taxonomy" id="1234261"/>
    <lineage>
        <taxon>Eukaryota</taxon>
        <taxon>Metazoa</taxon>
        <taxon>Spiralia</taxon>
        <taxon>Gnathifera</taxon>
        <taxon>Rotifera</taxon>
        <taxon>Eurotatoria</taxon>
        <taxon>Bdelloidea</taxon>
        <taxon>Philodinida</taxon>
        <taxon>Philodinidae</taxon>
        <taxon>Didymodactylos</taxon>
    </lineage>
</organism>
<name>A0A8S2Y323_9BILA</name>
<feature type="compositionally biased region" description="Basic and acidic residues" evidence="1">
    <location>
        <begin position="29"/>
        <end position="43"/>
    </location>
</feature>
<dbReference type="Proteomes" id="UP000677228">
    <property type="component" value="Unassembled WGS sequence"/>
</dbReference>
<dbReference type="EMBL" id="CAJNOK010072052">
    <property type="protein sequence ID" value="CAF1665496.1"/>
    <property type="molecule type" value="Genomic_DNA"/>
</dbReference>
<accession>A0A8S2Y323</accession>
<feature type="region of interest" description="Disordered" evidence="1">
    <location>
        <begin position="1"/>
        <end position="43"/>
    </location>
</feature>
<evidence type="ECO:0000313" key="2">
    <source>
        <dbReference type="EMBL" id="CAF1665496.1"/>
    </source>
</evidence>
<evidence type="ECO:0000313" key="3">
    <source>
        <dbReference type="EMBL" id="CAF4530208.1"/>
    </source>
</evidence>
<dbReference type="EMBL" id="CAJOBA010103910">
    <property type="protein sequence ID" value="CAF4530208.1"/>
    <property type="molecule type" value="Genomic_DNA"/>
</dbReference>
<reference evidence="3" key="1">
    <citation type="submission" date="2021-02" db="EMBL/GenBank/DDBJ databases">
        <authorList>
            <person name="Nowell W R."/>
        </authorList>
    </citation>
    <scope>NUCLEOTIDE SEQUENCE</scope>
</reference>
<comment type="caution">
    <text evidence="3">The sequence shown here is derived from an EMBL/GenBank/DDBJ whole genome shotgun (WGS) entry which is preliminary data.</text>
</comment>
<sequence>PKMSKTSVNDDLTGTDKNDVPSQTTKSHVSFDDQIKLHESPRR</sequence>
<feature type="compositionally biased region" description="Polar residues" evidence="1">
    <location>
        <begin position="1"/>
        <end position="12"/>
    </location>
</feature>
<feature type="non-terminal residue" evidence="3">
    <location>
        <position position="43"/>
    </location>
</feature>
<dbReference type="Proteomes" id="UP000682733">
    <property type="component" value="Unassembled WGS sequence"/>
</dbReference>